<dbReference type="Pfam" id="PF25610">
    <property type="entry name" value="HR1_TOCA"/>
    <property type="match status" value="1"/>
</dbReference>
<evidence type="ECO:0000256" key="9">
    <source>
        <dbReference type="ARBA" id="ARBA00023136"/>
    </source>
</evidence>
<dbReference type="GO" id="GO:0006897">
    <property type="term" value="P:endocytosis"/>
    <property type="evidence" value="ECO:0007669"/>
    <property type="project" value="UniProtKB-KW"/>
</dbReference>
<feature type="domain" description="SH3" evidence="14">
    <location>
        <begin position="438"/>
        <end position="497"/>
    </location>
</feature>
<proteinExistence type="predicted"/>
<dbReference type="SUPFAM" id="SSF50044">
    <property type="entry name" value="SH3-domain"/>
    <property type="match status" value="1"/>
</dbReference>
<dbReference type="PROSITE" id="PS51741">
    <property type="entry name" value="F_BAR"/>
    <property type="match status" value="1"/>
</dbReference>
<evidence type="ECO:0000259" key="14">
    <source>
        <dbReference type="PROSITE" id="PS50002"/>
    </source>
</evidence>
<evidence type="ECO:0000259" key="15">
    <source>
        <dbReference type="PROSITE" id="PS51741"/>
    </source>
</evidence>
<dbReference type="InterPro" id="IPR001060">
    <property type="entry name" value="FCH_dom"/>
</dbReference>
<organism evidence="17 18">
    <name type="scientific">Ornithorhynchus anatinus</name>
    <name type="common">Duckbill platypus</name>
    <dbReference type="NCBI Taxonomy" id="9258"/>
    <lineage>
        <taxon>Eukaryota</taxon>
        <taxon>Metazoa</taxon>
        <taxon>Chordata</taxon>
        <taxon>Craniata</taxon>
        <taxon>Vertebrata</taxon>
        <taxon>Euteleostomi</taxon>
        <taxon>Mammalia</taxon>
        <taxon>Monotremata</taxon>
        <taxon>Ornithorhynchidae</taxon>
        <taxon>Ornithorhynchus</taxon>
    </lineage>
</organism>
<feature type="coiled-coil region" evidence="13">
    <location>
        <begin position="306"/>
        <end position="362"/>
    </location>
</feature>
<dbReference type="Gene3D" id="6.10.140.470">
    <property type="match status" value="1"/>
</dbReference>
<dbReference type="HOGENOM" id="CLU_027170_1_0_1"/>
<reference evidence="17" key="2">
    <citation type="submission" date="2025-09" db="UniProtKB">
        <authorList>
            <consortium name="Ensembl"/>
        </authorList>
    </citation>
    <scope>IDENTIFICATION</scope>
    <source>
        <strain evidence="17">Glennie</strain>
    </source>
</reference>
<dbReference type="GO" id="GO:0005737">
    <property type="term" value="C:cytoplasm"/>
    <property type="evidence" value="ECO:0007669"/>
    <property type="project" value="UniProtKB-SubCell"/>
</dbReference>
<dbReference type="InterPro" id="IPR027267">
    <property type="entry name" value="AH/BAR_dom_sf"/>
</dbReference>
<keyword evidence="6" id="KW-0597">Phosphoprotein</keyword>
<dbReference type="GO" id="GO:0007165">
    <property type="term" value="P:signal transduction"/>
    <property type="evidence" value="ECO:0007669"/>
    <property type="project" value="InterPro"/>
</dbReference>
<name>F6XKZ4_ORNAN</name>
<dbReference type="SMART" id="SM00326">
    <property type="entry name" value="SH3"/>
    <property type="match status" value="1"/>
</dbReference>
<keyword evidence="5" id="KW-0963">Cytoplasm</keyword>
<dbReference type="InterPro" id="IPR057870">
    <property type="entry name" value="HR1_TOCA"/>
</dbReference>
<dbReference type="AlphaFoldDB" id="F6XKZ4"/>
<evidence type="ECO:0000256" key="6">
    <source>
        <dbReference type="ARBA" id="ARBA00022553"/>
    </source>
</evidence>
<evidence type="ECO:0000313" key="17">
    <source>
        <dbReference type="Ensembl" id="ENSOANP00000013517.2"/>
    </source>
</evidence>
<dbReference type="InParanoid" id="F6XKZ4"/>
<dbReference type="GO" id="GO:0045892">
    <property type="term" value="P:negative regulation of DNA-templated transcription"/>
    <property type="evidence" value="ECO:0007669"/>
    <property type="project" value="Ensembl"/>
</dbReference>
<dbReference type="eggNOG" id="KOG4429">
    <property type="taxonomic scope" value="Eukaryota"/>
</dbReference>
<dbReference type="Gene3D" id="1.20.1270.60">
    <property type="entry name" value="Arfaptin homology (AH) domain/BAR domain"/>
    <property type="match status" value="1"/>
</dbReference>
<evidence type="ECO:0000256" key="8">
    <source>
        <dbReference type="ARBA" id="ARBA00023054"/>
    </source>
</evidence>
<evidence type="ECO:0000259" key="16">
    <source>
        <dbReference type="PROSITE" id="PS51860"/>
    </source>
</evidence>
<dbReference type="PRINTS" id="PR00452">
    <property type="entry name" value="SH3DOMAIN"/>
</dbReference>
<dbReference type="GO" id="GO:0005886">
    <property type="term" value="C:plasma membrane"/>
    <property type="evidence" value="ECO:0007669"/>
    <property type="project" value="UniProtKB-SubCell"/>
</dbReference>
<dbReference type="OMA" id="HRLARFQ"/>
<dbReference type="Pfam" id="PF00611">
    <property type="entry name" value="FCH"/>
    <property type="match status" value="1"/>
</dbReference>
<dbReference type="InterPro" id="IPR031160">
    <property type="entry name" value="F_BAR_dom"/>
</dbReference>
<protein>
    <submittedName>
        <fullName evidence="17">Nitric oxide synthase trafficking</fullName>
    </submittedName>
</protein>
<reference evidence="17" key="1">
    <citation type="submission" date="2025-08" db="UniProtKB">
        <authorList>
            <consortium name="Ensembl"/>
        </authorList>
    </citation>
    <scope>IDENTIFICATION</scope>
    <source>
        <strain evidence="17">Glennie</strain>
    </source>
</reference>
<keyword evidence="10" id="KW-0206">Cytoskeleton</keyword>
<evidence type="ECO:0000256" key="11">
    <source>
        <dbReference type="PROSITE-ProRule" id="PRU00192"/>
    </source>
</evidence>
<accession>F6XKZ4</accession>
<dbReference type="GeneTree" id="ENSGT00510000048120"/>
<dbReference type="SMART" id="SM00055">
    <property type="entry name" value="FCH"/>
    <property type="match status" value="1"/>
</dbReference>
<dbReference type="GO" id="GO:0005634">
    <property type="term" value="C:nucleus"/>
    <property type="evidence" value="ECO:0007669"/>
    <property type="project" value="Ensembl"/>
</dbReference>
<dbReference type="FunCoup" id="F6XKZ4">
    <property type="interactions" value="39"/>
</dbReference>
<dbReference type="FunFam" id="2.30.30.40:FF:000072">
    <property type="entry name" value="Unconventional Myosin IB"/>
    <property type="match status" value="1"/>
</dbReference>
<dbReference type="PROSITE" id="PS51860">
    <property type="entry name" value="REM_1"/>
    <property type="match status" value="1"/>
</dbReference>
<gene>
    <name evidence="17" type="primary">NOSTRIN</name>
</gene>
<keyword evidence="3 11" id="KW-0728">SH3 domain</keyword>
<dbReference type="PANTHER" id="PTHR23065">
    <property type="entry name" value="PROLINE-SERINE-THREONINE PHOSPHATASE INTERACTING PROTEIN 1"/>
    <property type="match status" value="1"/>
</dbReference>
<keyword evidence="18" id="KW-1185">Reference proteome</keyword>
<dbReference type="Bgee" id="ENSOANG00000008496">
    <property type="expression patterns" value="Expressed in ovary and 8 other cell types or tissues"/>
</dbReference>
<evidence type="ECO:0000256" key="12">
    <source>
        <dbReference type="PROSITE-ProRule" id="PRU01077"/>
    </source>
</evidence>
<evidence type="ECO:0000313" key="18">
    <source>
        <dbReference type="Proteomes" id="UP000002279"/>
    </source>
</evidence>
<dbReference type="InterPro" id="IPR036028">
    <property type="entry name" value="SH3-like_dom_sf"/>
</dbReference>
<evidence type="ECO:0000256" key="3">
    <source>
        <dbReference type="ARBA" id="ARBA00022443"/>
    </source>
</evidence>
<feature type="domain" description="REM-1" evidence="16">
    <location>
        <begin position="292"/>
        <end position="372"/>
    </location>
</feature>
<keyword evidence="4" id="KW-1003">Cell membrane</keyword>
<dbReference type="InterPro" id="IPR001452">
    <property type="entry name" value="SH3_domain"/>
</dbReference>
<dbReference type="InterPro" id="IPR011072">
    <property type="entry name" value="HR1_rho-bd"/>
</dbReference>
<evidence type="ECO:0000256" key="4">
    <source>
        <dbReference type="ARBA" id="ARBA00022475"/>
    </source>
</evidence>
<evidence type="ECO:0000256" key="10">
    <source>
        <dbReference type="ARBA" id="ARBA00023212"/>
    </source>
</evidence>
<evidence type="ECO:0000256" key="13">
    <source>
        <dbReference type="SAM" id="Coils"/>
    </source>
</evidence>
<dbReference type="PANTHER" id="PTHR23065:SF7">
    <property type="entry name" value="NOSTRIN, ISOFORM H"/>
    <property type="match status" value="1"/>
</dbReference>
<evidence type="ECO:0000256" key="7">
    <source>
        <dbReference type="ARBA" id="ARBA00022583"/>
    </source>
</evidence>
<dbReference type="GO" id="GO:0003677">
    <property type="term" value="F:DNA binding"/>
    <property type="evidence" value="ECO:0007669"/>
    <property type="project" value="Ensembl"/>
</dbReference>
<dbReference type="STRING" id="9258.ENSOANP00000013517"/>
<dbReference type="Ensembl" id="ENSOANT00000013520.2">
    <property type="protein sequence ID" value="ENSOANP00000013517.2"/>
    <property type="gene ID" value="ENSOANG00000008496.3"/>
</dbReference>
<keyword evidence="9" id="KW-0472">Membrane</keyword>
<dbReference type="Proteomes" id="UP000002279">
    <property type="component" value="Unplaced"/>
</dbReference>
<evidence type="ECO:0000256" key="2">
    <source>
        <dbReference type="ARBA" id="ARBA00004245"/>
    </source>
</evidence>
<sequence length="506" mass="57450">MKNPLTDGLNNKLYQDLKEFSQNGENICKQLTSILQQRANLEISYAKGLEKLASKLTKAVQSTKTSCIWNAWARASEGMKSAADLHQKLGKAILLEAIKPTHQSLSVYKKKKRTLDDEVERTANLVTANWNQQIKAKKKLMVCTKKHEALFHSLESSKQSVTEKEKQKLLKKLKKSTQKMAKEDEDYYQKNMAGYKTRLRWEVTLEDCYQSILDLEKERIQMLCSILNQYNQHISSFGQMLASCHTPIYTAISKTDVDKDIQALMEEMEALPAEAKSEFLLTDYFEEDPKNGMDKERRKCSIKAKVDRLQEDIKRASQEQEGLEQMRNTYAENPSFSDAKKLKDTAIQLDETKLKLALLQANLYKLLGVLADLEHSPRPTHLSSSCISKWKEKEQTHSLVKISRPFRIKRMECLANRAAPAKPSSNQGASSAPGVSNLTSGVCKALYTFQARSDDELNLERGNLVTIHQKDDEGWWFGSLNGKMGYFPSAYVEEVPLPSSDTTSQA</sequence>
<dbReference type="PROSITE" id="PS50002">
    <property type="entry name" value="SH3"/>
    <property type="match status" value="1"/>
</dbReference>
<dbReference type="InterPro" id="IPR035656">
    <property type="entry name" value="Nostrin_SH3"/>
</dbReference>
<comment type="subcellular location">
    <subcellularLocation>
        <location evidence="1">Cell membrane</location>
    </subcellularLocation>
    <subcellularLocation>
        <location evidence="2">Cytoplasm</location>
        <location evidence="2">Cytoskeleton</location>
    </subcellularLocation>
</comment>
<evidence type="ECO:0000256" key="1">
    <source>
        <dbReference type="ARBA" id="ARBA00004236"/>
    </source>
</evidence>
<dbReference type="SUPFAM" id="SSF103657">
    <property type="entry name" value="BAR/IMD domain-like"/>
    <property type="match status" value="1"/>
</dbReference>
<dbReference type="CDD" id="cd11823">
    <property type="entry name" value="SH3_Nostrin"/>
    <property type="match status" value="1"/>
</dbReference>
<feature type="domain" description="F-BAR" evidence="15">
    <location>
        <begin position="1"/>
        <end position="260"/>
    </location>
</feature>
<dbReference type="Gene3D" id="2.30.30.40">
    <property type="entry name" value="SH3 Domains"/>
    <property type="match status" value="1"/>
</dbReference>
<keyword evidence="8 12" id="KW-0175">Coiled coil</keyword>
<keyword evidence="7" id="KW-0254">Endocytosis</keyword>
<evidence type="ECO:0000256" key="5">
    <source>
        <dbReference type="ARBA" id="ARBA00022490"/>
    </source>
</evidence>
<dbReference type="Pfam" id="PF14604">
    <property type="entry name" value="SH3_9"/>
    <property type="match status" value="1"/>
</dbReference>